<dbReference type="RefSeq" id="WP_290289709.1">
    <property type="nucleotide sequence ID" value="NZ_CP047211.1"/>
</dbReference>
<proteinExistence type="predicted"/>
<reference evidence="2" key="1">
    <citation type="journal article" date="2019" name="Int. J. Syst. Evol. Microbiol.">
        <title>The Global Catalogue of Microorganisms (GCM) 10K type strain sequencing project: providing services to taxonomists for standard genome sequencing and annotation.</title>
        <authorList>
            <consortium name="The Broad Institute Genomics Platform"/>
            <consortium name="The Broad Institute Genome Sequencing Center for Infectious Disease"/>
            <person name="Wu L."/>
            <person name="Ma J."/>
        </authorList>
    </citation>
    <scope>NUCLEOTIDE SEQUENCE [LARGE SCALE GENOMIC DNA]</scope>
    <source>
        <strain evidence="2">CCUG 53252</strain>
    </source>
</reference>
<comment type="caution">
    <text evidence="1">The sequence shown here is derived from an EMBL/GenBank/DDBJ whole genome shotgun (WGS) entry which is preliminary data.</text>
</comment>
<protein>
    <recommendedName>
        <fullName evidence="3">DUF2470 domain-containing protein</fullName>
    </recommendedName>
</protein>
<evidence type="ECO:0000313" key="2">
    <source>
        <dbReference type="Proteomes" id="UP001595751"/>
    </source>
</evidence>
<dbReference type="Proteomes" id="UP001595751">
    <property type="component" value="Unassembled WGS sequence"/>
</dbReference>
<name>A0ABV7ZPU9_9CORY</name>
<keyword evidence="2" id="KW-1185">Reference proteome</keyword>
<sequence>MDERTEYSTSLGSRILGGAGALTLAPFRVDPTAIIPALAHRVDERGRLLVMCPAADAEFVGDAEVRLDGTKKAPELFIDITVASLHGLGRVTWLDAADGTSAASADAATADATAPFGHVPESCVIGVVELDKVLLHGPCGVATLDPRAITAAATTAHRPFADHEFDARDIVGRLTPDHLSALLSDVLVERVPGFPCSEFEIRERVAAAAVQATPGFAPWIADVDPAGITLATMHHNRLTSVFVNFPEPVHTLDDLAGAVAALAARTSARHASPRI</sequence>
<evidence type="ECO:0000313" key="1">
    <source>
        <dbReference type="EMBL" id="MFC3850195.1"/>
    </source>
</evidence>
<evidence type="ECO:0008006" key="3">
    <source>
        <dbReference type="Google" id="ProtNLM"/>
    </source>
</evidence>
<organism evidence="1 2">
    <name type="scientific">Corynebacterium hansenii</name>
    <dbReference type="NCBI Taxonomy" id="394964"/>
    <lineage>
        <taxon>Bacteria</taxon>
        <taxon>Bacillati</taxon>
        <taxon>Actinomycetota</taxon>
        <taxon>Actinomycetes</taxon>
        <taxon>Mycobacteriales</taxon>
        <taxon>Corynebacteriaceae</taxon>
        <taxon>Corynebacterium</taxon>
    </lineage>
</organism>
<accession>A0ABV7ZPU9</accession>
<dbReference type="EMBL" id="JBHRZN010000002">
    <property type="protein sequence ID" value="MFC3850195.1"/>
    <property type="molecule type" value="Genomic_DNA"/>
</dbReference>
<gene>
    <name evidence="1" type="ORF">ACFORJ_08460</name>
</gene>